<accession>A0A7J0D766</accession>
<proteinExistence type="predicted"/>
<evidence type="ECO:0000313" key="1">
    <source>
        <dbReference type="EMBL" id="GFS28700.1"/>
    </source>
</evidence>
<dbReference type="EMBL" id="BJWL01000049">
    <property type="protein sequence ID" value="GFS28700.1"/>
    <property type="molecule type" value="Genomic_DNA"/>
</dbReference>
<name>A0A7J0D766_9ERIC</name>
<gene>
    <name evidence="1" type="ORF">Acr_00g0003380</name>
</gene>
<comment type="caution">
    <text evidence="1">The sequence shown here is derived from an EMBL/GenBank/DDBJ whole genome shotgun (WGS) entry which is preliminary data.</text>
</comment>
<keyword evidence="2" id="KW-1185">Reference proteome</keyword>
<sequence>MRPFQSFPPDPKPRKGCFPTVVLPSFYERGQRGFPKDCLLGTTHRTNTLVTRGVSPRPQPRDSNELMVMYLTPRPKEEEQELGNSLGLRALAQVSYGSSWKGTGRENRYSSASAIGSKNKTLRKVKAPNPTLTASFQSFSSEKIRIHSFFPFQGLGFVDSFSFCSVLEGQALSPLTPSRALKVSSVKLLGKPTAGAVRKPLSGTGLGRESSVSEYLSLLFAVLNTLDMGETIQRKNEEITHRSLNFRKSVPWARKVNQLFHPWAD</sequence>
<dbReference type="AlphaFoldDB" id="A0A7J0D766"/>
<evidence type="ECO:0000313" key="2">
    <source>
        <dbReference type="Proteomes" id="UP000585474"/>
    </source>
</evidence>
<protein>
    <submittedName>
        <fullName evidence="1">Uncharacterized protein</fullName>
    </submittedName>
</protein>
<dbReference type="Proteomes" id="UP000585474">
    <property type="component" value="Unassembled WGS sequence"/>
</dbReference>
<reference evidence="2" key="1">
    <citation type="submission" date="2019-07" db="EMBL/GenBank/DDBJ databases">
        <title>De Novo Assembly of kiwifruit Actinidia rufa.</title>
        <authorList>
            <person name="Sugita-Konishi S."/>
            <person name="Sato K."/>
            <person name="Mori E."/>
            <person name="Abe Y."/>
            <person name="Kisaki G."/>
            <person name="Hamano K."/>
            <person name="Suezawa K."/>
            <person name="Otani M."/>
            <person name="Fukuda T."/>
            <person name="Manabe T."/>
            <person name="Gomi K."/>
            <person name="Tabuchi M."/>
            <person name="Akimitsu K."/>
            <person name="Kataoka I."/>
        </authorList>
    </citation>
    <scope>NUCLEOTIDE SEQUENCE [LARGE SCALE GENOMIC DNA]</scope>
    <source>
        <strain evidence="2">cv. Fuchu</strain>
    </source>
</reference>
<organism evidence="1 2">
    <name type="scientific">Actinidia rufa</name>
    <dbReference type="NCBI Taxonomy" id="165716"/>
    <lineage>
        <taxon>Eukaryota</taxon>
        <taxon>Viridiplantae</taxon>
        <taxon>Streptophyta</taxon>
        <taxon>Embryophyta</taxon>
        <taxon>Tracheophyta</taxon>
        <taxon>Spermatophyta</taxon>
        <taxon>Magnoliopsida</taxon>
        <taxon>eudicotyledons</taxon>
        <taxon>Gunneridae</taxon>
        <taxon>Pentapetalae</taxon>
        <taxon>asterids</taxon>
        <taxon>Ericales</taxon>
        <taxon>Actinidiaceae</taxon>
        <taxon>Actinidia</taxon>
    </lineage>
</organism>